<dbReference type="Proteomes" id="UP000008372">
    <property type="component" value="Unassembled WGS sequence"/>
</dbReference>
<dbReference type="PANTHER" id="PTHR30466">
    <property type="entry name" value="FLAVIN REDUCTASE"/>
    <property type="match status" value="1"/>
</dbReference>
<dbReference type="InterPro" id="IPR036390">
    <property type="entry name" value="WH_DNA-bd_sf"/>
</dbReference>
<name>A0ABQ0I9F8_9ALTE</name>
<sequence length="308" mass="33895">MSNTKFDPRDFRSALGHFPTGVTVITTLDKDGAPIGCTASSFNSVSVDPALVLWSVDKNAYSATIFEHAEHFAINVLSENQVATSNKFAGRGEDKFKDVAYASGLGGVPLLEGCGAQFECKTWNVYDGGDHLIIVGEVIEYSHNDSKTPLVFSRGSYSITSQHPALNSESAEHSNSDFLNDFLLYQLNSTISQYRKELYPILIDGCNVTPEHWRILTILKQSATSDFGELSDLVMQPERDLRQSLEMLKELGVIECNADAISLTSKGVELQSELFCIAKKHEAEFLSRLSTDEVSALKNGLKRIVESL</sequence>
<gene>
    <name evidence="4" type="ORF">GAGA_2860</name>
</gene>
<proteinExistence type="inferred from homology"/>
<reference evidence="4 5" key="1">
    <citation type="journal article" date="2014" name="Environ. Microbiol.">
        <title>Comparative genomics of the marine bacterial genus Glaciecola reveals the high degree of genomic diversity and genomic characteristic for cold adaptation.</title>
        <authorList>
            <person name="Qin Q.L."/>
            <person name="Xie B.B."/>
            <person name="Yu Y."/>
            <person name="Shu Y.L."/>
            <person name="Rong J.C."/>
            <person name="Zhang Y.J."/>
            <person name="Zhao D.L."/>
            <person name="Chen X.L."/>
            <person name="Zhang X.Y."/>
            <person name="Chen B."/>
            <person name="Zhou B.C."/>
            <person name="Zhang Y.Z."/>
        </authorList>
    </citation>
    <scope>NUCLEOTIDE SEQUENCE [LARGE SCALE GENOMIC DNA]</scope>
    <source>
        <strain evidence="4 5">NO2</strain>
    </source>
</reference>
<dbReference type="SUPFAM" id="SSF50475">
    <property type="entry name" value="FMN-binding split barrel"/>
    <property type="match status" value="1"/>
</dbReference>
<comment type="caution">
    <text evidence="4">The sequence shown here is derived from an EMBL/GenBank/DDBJ whole genome shotgun (WGS) entry which is preliminary data.</text>
</comment>
<evidence type="ECO:0000313" key="4">
    <source>
        <dbReference type="EMBL" id="GAC05699.1"/>
    </source>
</evidence>
<dbReference type="InterPro" id="IPR012349">
    <property type="entry name" value="Split_barrel_FMN-bd"/>
</dbReference>
<keyword evidence="5" id="KW-1185">Reference proteome</keyword>
<feature type="domain" description="Flavin reductase like" evidence="3">
    <location>
        <begin position="15"/>
        <end position="159"/>
    </location>
</feature>
<keyword evidence="2" id="KW-0560">Oxidoreductase</keyword>
<organism evidence="4 5">
    <name type="scientific">Paraglaciecola agarilytica NO2</name>
    <dbReference type="NCBI Taxonomy" id="1125747"/>
    <lineage>
        <taxon>Bacteria</taxon>
        <taxon>Pseudomonadati</taxon>
        <taxon>Pseudomonadota</taxon>
        <taxon>Gammaproteobacteria</taxon>
        <taxon>Alteromonadales</taxon>
        <taxon>Alteromonadaceae</taxon>
        <taxon>Paraglaciecola</taxon>
    </lineage>
</organism>
<dbReference type="Pfam" id="PF01613">
    <property type="entry name" value="Flavin_Reduct"/>
    <property type="match status" value="1"/>
</dbReference>
<dbReference type="PANTHER" id="PTHR30466:SF11">
    <property type="entry name" value="FLAVIN-DEPENDENT MONOOXYGENASE, REDUCTASE SUBUNIT HSAB"/>
    <property type="match status" value="1"/>
</dbReference>
<accession>A0ABQ0I9F8</accession>
<dbReference type="RefSeq" id="WP_008304459.1">
    <property type="nucleotide sequence ID" value="NZ_BAEK01000043.1"/>
</dbReference>
<dbReference type="SMART" id="SM00903">
    <property type="entry name" value="Flavin_Reduct"/>
    <property type="match status" value="1"/>
</dbReference>
<dbReference type="Gene3D" id="2.30.110.10">
    <property type="entry name" value="Electron Transport, Fmn-binding Protein, Chain A"/>
    <property type="match status" value="1"/>
</dbReference>
<evidence type="ECO:0000256" key="1">
    <source>
        <dbReference type="ARBA" id="ARBA00008898"/>
    </source>
</evidence>
<protein>
    <recommendedName>
        <fullName evidence="3">Flavin reductase like domain-containing protein</fullName>
    </recommendedName>
</protein>
<evidence type="ECO:0000256" key="2">
    <source>
        <dbReference type="ARBA" id="ARBA00023002"/>
    </source>
</evidence>
<dbReference type="Gene3D" id="1.10.10.10">
    <property type="entry name" value="Winged helix-like DNA-binding domain superfamily/Winged helix DNA-binding domain"/>
    <property type="match status" value="1"/>
</dbReference>
<dbReference type="InterPro" id="IPR002563">
    <property type="entry name" value="Flavin_Rdtase-like_dom"/>
</dbReference>
<dbReference type="InterPro" id="IPR050268">
    <property type="entry name" value="NADH-dep_flavin_reductase"/>
</dbReference>
<comment type="similarity">
    <text evidence="1">Belongs to the non-flavoprotein flavin reductase family.</text>
</comment>
<dbReference type="SUPFAM" id="SSF46785">
    <property type="entry name" value="Winged helix' DNA-binding domain"/>
    <property type="match status" value="1"/>
</dbReference>
<dbReference type="InterPro" id="IPR036388">
    <property type="entry name" value="WH-like_DNA-bd_sf"/>
</dbReference>
<dbReference type="EMBL" id="BAEK01000043">
    <property type="protein sequence ID" value="GAC05699.1"/>
    <property type="molecule type" value="Genomic_DNA"/>
</dbReference>
<evidence type="ECO:0000313" key="5">
    <source>
        <dbReference type="Proteomes" id="UP000008372"/>
    </source>
</evidence>
<evidence type="ECO:0000259" key="3">
    <source>
        <dbReference type="SMART" id="SM00903"/>
    </source>
</evidence>